<dbReference type="PANTHER" id="PTHR10353:SF36">
    <property type="entry name" value="LP05116P"/>
    <property type="match status" value="1"/>
</dbReference>
<keyword evidence="7" id="KW-1185">Reference proteome</keyword>
<dbReference type="InterPro" id="IPR033132">
    <property type="entry name" value="GH_1_N_CS"/>
</dbReference>
<dbReference type="Gene3D" id="3.20.20.80">
    <property type="entry name" value="Glycosidases"/>
    <property type="match status" value="2"/>
</dbReference>
<evidence type="ECO:0000256" key="3">
    <source>
        <dbReference type="ARBA" id="ARBA00023295"/>
    </source>
</evidence>
<keyword evidence="5" id="KW-0732">Signal</keyword>
<dbReference type="OrthoDB" id="65569at2759"/>
<evidence type="ECO:0000313" key="6">
    <source>
        <dbReference type="EMBL" id="CAG9857453.1"/>
    </source>
</evidence>
<gene>
    <name evidence="6" type="ORF">PHYEVI_LOCUS3858</name>
</gene>
<evidence type="ECO:0000256" key="1">
    <source>
        <dbReference type="ARBA" id="ARBA00010838"/>
    </source>
</evidence>
<keyword evidence="2" id="KW-0378">Hydrolase</keyword>
<accession>A0A9N9XPX0</accession>
<evidence type="ECO:0000256" key="5">
    <source>
        <dbReference type="SAM" id="SignalP"/>
    </source>
</evidence>
<dbReference type="Proteomes" id="UP001153712">
    <property type="component" value="Chromosome 14"/>
</dbReference>
<evidence type="ECO:0008006" key="8">
    <source>
        <dbReference type="Google" id="ProtNLM"/>
    </source>
</evidence>
<dbReference type="PRINTS" id="PR00131">
    <property type="entry name" value="GLHYDRLASE1"/>
</dbReference>
<dbReference type="AlphaFoldDB" id="A0A9N9XPX0"/>
<name>A0A9N9XPX0_PHYSR</name>
<protein>
    <recommendedName>
        <fullName evidence="8">Glycoside hydrolase family 1</fullName>
    </recommendedName>
</protein>
<keyword evidence="3" id="KW-0326">Glycosidase</keyword>
<dbReference type="PANTHER" id="PTHR10353">
    <property type="entry name" value="GLYCOSYL HYDROLASE"/>
    <property type="match status" value="1"/>
</dbReference>
<dbReference type="GO" id="GO:0005975">
    <property type="term" value="P:carbohydrate metabolic process"/>
    <property type="evidence" value="ECO:0007669"/>
    <property type="project" value="InterPro"/>
</dbReference>
<dbReference type="SUPFAM" id="SSF51445">
    <property type="entry name" value="(Trans)glycosidases"/>
    <property type="match status" value="1"/>
</dbReference>
<dbReference type="GO" id="GO:0008422">
    <property type="term" value="F:beta-glucosidase activity"/>
    <property type="evidence" value="ECO:0007669"/>
    <property type="project" value="TreeGrafter"/>
</dbReference>
<sequence length="548" mass="62979">MQVKMKRALLLVSCFLLNDCWADDPVINNKTFPSDFLFGTATSAYQIEGAWNLDGKGENIWDRAIHTNRSFTKNGDSGDVACDSYHLYKEDVQNLQYLGVNHYRFSISWSRLLPDGLAHRVNQAGVEYYRNLIAELRKNHIEPFVTLFHWDLPQTLQDLGGFPNPEFVRWYSEYARLCFQLFGADVKYWMTFNEPKQTCTRGYGVGDYAPAIQSPGEAEYLCVKNLLLAHATAWNIYQKDFKAKYEGEVGIVIDSNWWEPENSTDVDDQQASETMLQFTIPFHTHQEVSPSIINLLTTTTTTPEHLQQHPQEQSPAHLQLALQRFQFGLYANPLHAGDFPDLVKNKILSRSRAQGFQASRLPAFTDAERRLLKGSYDFFGVNMYSSALVTPERDPDPEAMGYKADSEVRSWFDPSWEKGASSWLVVTPWGARKLLKWIAGAYGNPKVYVTENGYSDFNGTLEDDGTRVKYIQQYLSSIKDAMDEDKVNVKGYTVWSLMDNLEWLFGYTNKFGLFQVDFDDPKRTRKPKNSAKFYKKLIETRCLVEKCE</sequence>
<dbReference type="InterPro" id="IPR017853">
    <property type="entry name" value="GH"/>
</dbReference>
<feature type="signal peptide" evidence="5">
    <location>
        <begin position="1"/>
        <end position="22"/>
    </location>
</feature>
<comment type="similarity">
    <text evidence="1 4">Belongs to the glycosyl hydrolase 1 family.</text>
</comment>
<evidence type="ECO:0000313" key="7">
    <source>
        <dbReference type="Proteomes" id="UP001153712"/>
    </source>
</evidence>
<evidence type="ECO:0000256" key="2">
    <source>
        <dbReference type="ARBA" id="ARBA00022801"/>
    </source>
</evidence>
<dbReference type="EMBL" id="OU900107">
    <property type="protein sequence ID" value="CAG9857453.1"/>
    <property type="molecule type" value="Genomic_DNA"/>
</dbReference>
<organism evidence="6 7">
    <name type="scientific">Phyllotreta striolata</name>
    <name type="common">Striped flea beetle</name>
    <name type="synonym">Crioceris striolata</name>
    <dbReference type="NCBI Taxonomy" id="444603"/>
    <lineage>
        <taxon>Eukaryota</taxon>
        <taxon>Metazoa</taxon>
        <taxon>Ecdysozoa</taxon>
        <taxon>Arthropoda</taxon>
        <taxon>Hexapoda</taxon>
        <taxon>Insecta</taxon>
        <taxon>Pterygota</taxon>
        <taxon>Neoptera</taxon>
        <taxon>Endopterygota</taxon>
        <taxon>Coleoptera</taxon>
        <taxon>Polyphaga</taxon>
        <taxon>Cucujiformia</taxon>
        <taxon>Chrysomeloidea</taxon>
        <taxon>Chrysomelidae</taxon>
        <taxon>Galerucinae</taxon>
        <taxon>Alticini</taxon>
        <taxon>Phyllotreta</taxon>
    </lineage>
</organism>
<feature type="chain" id="PRO_5040260706" description="Glycoside hydrolase family 1" evidence="5">
    <location>
        <begin position="23"/>
        <end position="548"/>
    </location>
</feature>
<evidence type="ECO:0000256" key="4">
    <source>
        <dbReference type="RuleBase" id="RU003690"/>
    </source>
</evidence>
<dbReference type="Pfam" id="PF00232">
    <property type="entry name" value="Glyco_hydro_1"/>
    <property type="match status" value="2"/>
</dbReference>
<dbReference type="InterPro" id="IPR001360">
    <property type="entry name" value="Glyco_hydro_1"/>
</dbReference>
<proteinExistence type="inferred from homology"/>
<reference evidence="6" key="1">
    <citation type="submission" date="2022-01" db="EMBL/GenBank/DDBJ databases">
        <authorList>
            <person name="King R."/>
        </authorList>
    </citation>
    <scope>NUCLEOTIDE SEQUENCE</scope>
</reference>
<dbReference type="PROSITE" id="PS00653">
    <property type="entry name" value="GLYCOSYL_HYDROL_F1_2"/>
    <property type="match status" value="1"/>
</dbReference>